<dbReference type="OrthoDB" id="2744543at2759"/>
<dbReference type="PROSITE" id="PS51186">
    <property type="entry name" value="GNAT"/>
    <property type="match status" value="1"/>
</dbReference>
<proteinExistence type="predicted"/>
<organism evidence="2 3">
    <name type="scientific">Hermanssonia centrifuga</name>
    <dbReference type="NCBI Taxonomy" id="98765"/>
    <lineage>
        <taxon>Eukaryota</taxon>
        <taxon>Fungi</taxon>
        <taxon>Dikarya</taxon>
        <taxon>Basidiomycota</taxon>
        <taxon>Agaricomycotina</taxon>
        <taxon>Agaricomycetes</taxon>
        <taxon>Polyporales</taxon>
        <taxon>Meruliaceae</taxon>
        <taxon>Hermanssonia</taxon>
    </lineage>
</organism>
<comment type="caution">
    <text evidence="2">The sequence shown here is derived from an EMBL/GenBank/DDBJ whole genome shotgun (WGS) entry which is preliminary data.</text>
</comment>
<dbReference type="PANTHER" id="PTHR42791:SF1">
    <property type="entry name" value="N-ACETYLTRANSFERASE DOMAIN-CONTAINING PROTEIN"/>
    <property type="match status" value="1"/>
</dbReference>
<keyword evidence="3" id="KW-1185">Reference proteome</keyword>
<feature type="domain" description="N-acetyltransferase" evidence="1">
    <location>
        <begin position="66"/>
        <end position="203"/>
    </location>
</feature>
<dbReference type="InterPro" id="IPR000182">
    <property type="entry name" value="GNAT_dom"/>
</dbReference>
<dbReference type="EMBL" id="MLYV02000939">
    <property type="protein sequence ID" value="PSR75051.1"/>
    <property type="molecule type" value="Genomic_DNA"/>
</dbReference>
<dbReference type="CDD" id="cd04301">
    <property type="entry name" value="NAT_SF"/>
    <property type="match status" value="1"/>
</dbReference>
<accession>A0A2R6NR28</accession>
<dbReference type="GO" id="GO:0016747">
    <property type="term" value="F:acyltransferase activity, transferring groups other than amino-acyl groups"/>
    <property type="evidence" value="ECO:0007669"/>
    <property type="project" value="InterPro"/>
</dbReference>
<protein>
    <recommendedName>
        <fullName evidence="1">N-acetyltransferase domain-containing protein</fullName>
    </recommendedName>
</protein>
<dbReference type="Pfam" id="PF13508">
    <property type="entry name" value="Acetyltransf_7"/>
    <property type="match status" value="1"/>
</dbReference>
<dbReference type="SUPFAM" id="SSF55729">
    <property type="entry name" value="Acyl-CoA N-acyltransferases (Nat)"/>
    <property type="match status" value="1"/>
</dbReference>
<reference evidence="2 3" key="1">
    <citation type="submission" date="2018-02" db="EMBL/GenBank/DDBJ databases">
        <title>Genome sequence of the basidiomycete white-rot fungus Phlebia centrifuga.</title>
        <authorList>
            <person name="Granchi Z."/>
            <person name="Peng M."/>
            <person name="de Vries R.P."/>
            <person name="Hilden K."/>
            <person name="Makela M.R."/>
            <person name="Grigoriev I."/>
            <person name="Riley R."/>
        </authorList>
    </citation>
    <scope>NUCLEOTIDE SEQUENCE [LARGE SCALE GENOMIC DNA]</scope>
    <source>
        <strain evidence="2 3">FBCC195</strain>
    </source>
</reference>
<dbReference type="InterPro" id="IPR016181">
    <property type="entry name" value="Acyl_CoA_acyltransferase"/>
</dbReference>
<dbReference type="Gene3D" id="3.40.630.30">
    <property type="match status" value="1"/>
</dbReference>
<evidence type="ECO:0000313" key="3">
    <source>
        <dbReference type="Proteomes" id="UP000186601"/>
    </source>
</evidence>
<dbReference type="STRING" id="98765.A0A2R6NR28"/>
<sequence length="223" mass="24767">DIPVAVDTIVDAFQVANDPLERYFHSTPDRNDSNLKQASIRLSLALEFAKAIHDQTLWTINGGESIMISALDLKPKKPVDKLIDVVFPFVSEPLLLRSKQQKKRVKEFRQKMKKSIDGSIGDRIDTMLAVSSLVTAPAHQGHGYATRLVQMVTAEADKRGWATWLGSSNVAVNTEFYNSLGFFTVDRIFLGDSDRTWKEPPVPADLMVREPKATSLAEKAGLA</sequence>
<name>A0A2R6NR28_9APHY</name>
<dbReference type="InterPro" id="IPR052523">
    <property type="entry name" value="Trichothecene_AcTrans"/>
</dbReference>
<dbReference type="Proteomes" id="UP000186601">
    <property type="component" value="Unassembled WGS sequence"/>
</dbReference>
<gene>
    <name evidence="2" type="ORF">PHLCEN_2v9381</name>
</gene>
<dbReference type="AlphaFoldDB" id="A0A2R6NR28"/>
<evidence type="ECO:0000313" key="2">
    <source>
        <dbReference type="EMBL" id="PSR75051.1"/>
    </source>
</evidence>
<feature type="non-terminal residue" evidence="2">
    <location>
        <position position="1"/>
    </location>
</feature>
<dbReference type="PANTHER" id="PTHR42791">
    <property type="entry name" value="GNAT FAMILY ACETYLTRANSFERASE"/>
    <property type="match status" value="1"/>
</dbReference>
<evidence type="ECO:0000259" key="1">
    <source>
        <dbReference type="PROSITE" id="PS51186"/>
    </source>
</evidence>